<reference evidence="1" key="2">
    <citation type="submission" date="2022-01" db="EMBL/GenBank/DDBJ databases">
        <authorList>
            <person name="Yamashiro T."/>
            <person name="Shiraishi A."/>
            <person name="Satake H."/>
            <person name="Nakayama K."/>
        </authorList>
    </citation>
    <scope>NUCLEOTIDE SEQUENCE</scope>
</reference>
<proteinExistence type="predicted"/>
<keyword evidence="2" id="KW-1185">Reference proteome</keyword>
<evidence type="ECO:0000313" key="2">
    <source>
        <dbReference type="Proteomes" id="UP001151760"/>
    </source>
</evidence>
<accession>A0ABQ4WYT0</accession>
<gene>
    <name evidence="1" type="ORF">Tco_0652853</name>
</gene>
<reference evidence="1" key="1">
    <citation type="journal article" date="2022" name="Int. J. Mol. Sci.">
        <title>Draft Genome of Tanacetum Coccineum: Genomic Comparison of Closely Related Tanacetum-Family Plants.</title>
        <authorList>
            <person name="Yamashiro T."/>
            <person name="Shiraishi A."/>
            <person name="Nakayama K."/>
            <person name="Satake H."/>
        </authorList>
    </citation>
    <scope>NUCLEOTIDE SEQUENCE</scope>
</reference>
<dbReference type="EMBL" id="BQNB010009054">
    <property type="protein sequence ID" value="GJS58069.1"/>
    <property type="molecule type" value="Genomic_DNA"/>
</dbReference>
<comment type="caution">
    <text evidence="1">The sequence shown here is derived from an EMBL/GenBank/DDBJ whole genome shotgun (WGS) entry which is preliminary data.</text>
</comment>
<name>A0ABQ4WYT0_9ASTR</name>
<sequence>MDPSRFDPSSIFELSETDFGQPQTNVEHHLVNVTAETSDHTCLKVDVQSESMLPSVCDDVIAMEYVCTTPVHASHRQYSNVSNTNDVAVNVVFDECVFSNNFECIVVDVVDPYVAPPINNDIPTRVLDDTRGIKRLSIVGIASIHKQLDGCADNLPPSMDYVHMGQCNQYSGLPQRVNKFHPNYMSLQFSLLFVYDEEGYEADMKLIDVAGVTPLKYHNGRLPGTLLHNSLTQYTRE</sequence>
<organism evidence="1 2">
    <name type="scientific">Tanacetum coccineum</name>
    <dbReference type="NCBI Taxonomy" id="301880"/>
    <lineage>
        <taxon>Eukaryota</taxon>
        <taxon>Viridiplantae</taxon>
        <taxon>Streptophyta</taxon>
        <taxon>Embryophyta</taxon>
        <taxon>Tracheophyta</taxon>
        <taxon>Spermatophyta</taxon>
        <taxon>Magnoliopsida</taxon>
        <taxon>eudicotyledons</taxon>
        <taxon>Gunneridae</taxon>
        <taxon>Pentapetalae</taxon>
        <taxon>asterids</taxon>
        <taxon>campanulids</taxon>
        <taxon>Asterales</taxon>
        <taxon>Asteraceae</taxon>
        <taxon>Asteroideae</taxon>
        <taxon>Anthemideae</taxon>
        <taxon>Anthemidinae</taxon>
        <taxon>Tanacetum</taxon>
    </lineage>
</organism>
<dbReference type="Proteomes" id="UP001151760">
    <property type="component" value="Unassembled WGS sequence"/>
</dbReference>
<protein>
    <submittedName>
        <fullName evidence="1">Uncharacterized protein</fullName>
    </submittedName>
</protein>
<evidence type="ECO:0000313" key="1">
    <source>
        <dbReference type="EMBL" id="GJS58069.1"/>
    </source>
</evidence>